<dbReference type="CDD" id="cd07034">
    <property type="entry name" value="TPP_PYR_PFOR_IOR-alpha_like"/>
    <property type="match status" value="1"/>
</dbReference>
<feature type="non-terminal residue" evidence="3">
    <location>
        <position position="275"/>
    </location>
</feature>
<dbReference type="InterPro" id="IPR050722">
    <property type="entry name" value="Pyruvate:ferred/Flavod_OxRd"/>
</dbReference>
<dbReference type="GO" id="GO:0006979">
    <property type="term" value="P:response to oxidative stress"/>
    <property type="evidence" value="ECO:0007669"/>
    <property type="project" value="TreeGrafter"/>
</dbReference>
<protein>
    <recommendedName>
        <fullName evidence="2">Pyruvate flavodoxin/ferredoxin oxidoreductase pyrimidine binding domain-containing protein</fullName>
    </recommendedName>
</protein>
<keyword evidence="1" id="KW-0560">Oxidoreductase</keyword>
<dbReference type="EMBL" id="BART01004976">
    <property type="protein sequence ID" value="GAG59336.1"/>
    <property type="molecule type" value="Genomic_DNA"/>
</dbReference>
<dbReference type="Gene3D" id="3.40.50.970">
    <property type="match status" value="1"/>
</dbReference>
<feature type="non-terminal residue" evidence="3">
    <location>
        <position position="1"/>
    </location>
</feature>
<dbReference type="AlphaFoldDB" id="X1AGZ6"/>
<evidence type="ECO:0000256" key="1">
    <source>
        <dbReference type="ARBA" id="ARBA00023002"/>
    </source>
</evidence>
<proteinExistence type="predicted"/>
<comment type="caution">
    <text evidence="3">The sequence shown here is derived from an EMBL/GenBank/DDBJ whole genome shotgun (WGS) entry which is preliminary data.</text>
</comment>
<dbReference type="Gene3D" id="3.40.50.920">
    <property type="match status" value="1"/>
</dbReference>
<dbReference type="PANTHER" id="PTHR32154">
    <property type="entry name" value="PYRUVATE-FLAVODOXIN OXIDOREDUCTASE-RELATED"/>
    <property type="match status" value="1"/>
</dbReference>
<evidence type="ECO:0000259" key="2">
    <source>
        <dbReference type="Pfam" id="PF01855"/>
    </source>
</evidence>
<dbReference type="InterPro" id="IPR009014">
    <property type="entry name" value="Transketo_C/PFOR_II"/>
</dbReference>
<dbReference type="InterPro" id="IPR029061">
    <property type="entry name" value="THDP-binding"/>
</dbReference>
<dbReference type="SUPFAM" id="SSF52922">
    <property type="entry name" value="TK C-terminal domain-like"/>
    <property type="match status" value="1"/>
</dbReference>
<sequence>GLSLSGMAELPIVIVIAQRPGPSTGVPTYTAQGDLDYALNAGHGEFARLLVAPGDAEQAFYWSSLALNISWKYQIPSIILTDKALSEGTYSFDIYQIEAINEEKPLLWNRKKPYKRYLDTKTGISPLAFVPEKDVVIKVNSYEHDEYGFTTEKPQKIRKMSEKRFRKQKYLEKELQNYKSVNVFGEKDSPTVLLCWGSNKGICSELGQKFGFKVVQPVVLSPFPLSQFNKVLKGVKKIISIENNLTGQLTKLISRYGFRVDEKILKHDGRPFSLE</sequence>
<reference evidence="3" key="1">
    <citation type="journal article" date="2014" name="Front. Microbiol.">
        <title>High frequency of phylogenetically diverse reductive dehalogenase-homologous genes in deep subseafloor sedimentary metagenomes.</title>
        <authorList>
            <person name="Kawai M."/>
            <person name="Futagami T."/>
            <person name="Toyoda A."/>
            <person name="Takaki Y."/>
            <person name="Nishi S."/>
            <person name="Hori S."/>
            <person name="Arai W."/>
            <person name="Tsubouchi T."/>
            <person name="Morono Y."/>
            <person name="Uchiyama I."/>
            <person name="Ito T."/>
            <person name="Fujiyama A."/>
            <person name="Inagaki F."/>
            <person name="Takami H."/>
        </authorList>
    </citation>
    <scope>NUCLEOTIDE SEQUENCE</scope>
    <source>
        <strain evidence="3">Expedition CK06-06</strain>
    </source>
</reference>
<dbReference type="Pfam" id="PF01855">
    <property type="entry name" value="POR_N"/>
    <property type="match status" value="1"/>
</dbReference>
<name>X1AGZ6_9ZZZZ</name>
<feature type="domain" description="Pyruvate flavodoxin/ferredoxin oxidoreductase pyrimidine binding" evidence="2">
    <location>
        <begin position="3"/>
        <end position="160"/>
    </location>
</feature>
<accession>X1AGZ6</accession>
<dbReference type="PANTHER" id="PTHR32154:SF20">
    <property type="entry name" value="2-OXOGLUTARATE OXIDOREDUCTASE SUBUNIT KORA"/>
    <property type="match status" value="1"/>
</dbReference>
<dbReference type="GO" id="GO:0016491">
    <property type="term" value="F:oxidoreductase activity"/>
    <property type="evidence" value="ECO:0007669"/>
    <property type="project" value="UniProtKB-KW"/>
</dbReference>
<dbReference type="SUPFAM" id="SSF52518">
    <property type="entry name" value="Thiamin diphosphate-binding fold (THDP-binding)"/>
    <property type="match status" value="1"/>
</dbReference>
<organism evidence="3">
    <name type="scientific">marine sediment metagenome</name>
    <dbReference type="NCBI Taxonomy" id="412755"/>
    <lineage>
        <taxon>unclassified sequences</taxon>
        <taxon>metagenomes</taxon>
        <taxon>ecological metagenomes</taxon>
    </lineage>
</organism>
<dbReference type="InterPro" id="IPR002880">
    <property type="entry name" value="Pyrv_Fd/Flavodoxin_OxRdtase_N"/>
</dbReference>
<evidence type="ECO:0000313" key="3">
    <source>
        <dbReference type="EMBL" id="GAG59336.1"/>
    </source>
</evidence>
<gene>
    <name evidence="3" type="ORF">S01H4_11966</name>
</gene>